<evidence type="ECO:0008006" key="3">
    <source>
        <dbReference type="Google" id="ProtNLM"/>
    </source>
</evidence>
<proteinExistence type="predicted"/>
<name>A0A9W8MSD6_9AGAR</name>
<dbReference type="Proteomes" id="UP001148786">
    <property type="component" value="Unassembled WGS sequence"/>
</dbReference>
<dbReference type="EMBL" id="JANKHO010001277">
    <property type="protein sequence ID" value="KAJ3502472.1"/>
    <property type="molecule type" value="Genomic_DNA"/>
</dbReference>
<evidence type="ECO:0000313" key="2">
    <source>
        <dbReference type="Proteomes" id="UP001148786"/>
    </source>
</evidence>
<dbReference type="AlphaFoldDB" id="A0A9W8MSD6"/>
<sequence length="183" mass="21577">MATPWATCLGSKPDSQKISGNPEFMSRGLLQSIELNFKYLQSPVDDLFSIYWVALWAILNNVHTERSEDELWWRMKITKGYLHRSDASADICKLPLRQWKQLQQHSPILQQWSPVLKAWFQSLDRLEDDWRNTVDPSYDVKPGNSPGEYYLPHFHYFALRGVADFLEMIQPHYTQLRTYPPFV</sequence>
<keyword evidence="2" id="KW-1185">Reference proteome</keyword>
<protein>
    <recommendedName>
        <fullName evidence="3">Fungal-type protein kinase domain-containing protein</fullName>
    </recommendedName>
</protein>
<gene>
    <name evidence="1" type="ORF">NLJ89_g8873</name>
</gene>
<organism evidence="1 2">
    <name type="scientific">Agrocybe chaxingu</name>
    <dbReference type="NCBI Taxonomy" id="84603"/>
    <lineage>
        <taxon>Eukaryota</taxon>
        <taxon>Fungi</taxon>
        <taxon>Dikarya</taxon>
        <taxon>Basidiomycota</taxon>
        <taxon>Agaricomycotina</taxon>
        <taxon>Agaricomycetes</taxon>
        <taxon>Agaricomycetidae</taxon>
        <taxon>Agaricales</taxon>
        <taxon>Agaricineae</taxon>
        <taxon>Strophariaceae</taxon>
        <taxon>Agrocybe</taxon>
    </lineage>
</organism>
<reference evidence="1" key="1">
    <citation type="submission" date="2022-07" db="EMBL/GenBank/DDBJ databases">
        <title>Genome Sequence of Agrocybe chaxingu.</title>
        <authorList>
            <person name="Buettner E."/>
        </authorList>
    </citation>
    <scope>NUCLEOTIDE SEQUENCE</scope>
    <source>
        <strain evidence="1">MP-N11</strain>
    </source>
</reference>
<evidence type="ECO:0000313" key="1">
    <source>
        <dbReference type="EMBL" id="KAJ3502472.1"/>
    </source>
</evidence>
<comment type="caution">
    <text evidence="1">The sequence shown here is derived from an EMBL/GenBank/DDBJ whole genome shotgun (WGS) entry which is preliminary data.</text>
</comment>
<dbReference type="OrthoDB" id="5584477at2759"/>
<accession>A0A9W8MSD6</accession>